<organism evidence="2 3">
    <name type="scientific">Trichomonas vaginalis (strain ATCC PRA-98 / G3)</name>
    <dbReference type="NCBI Taxonomy" id="412133"/>
    <lineage>
        <taxon>Eukaryota</taxon>
        <taxon>Metamonada</taxon>
        <taxon>Parabasalia</taxon>
        <taxon>Trichomonadida</taxon>
        <taxon>Trichomonadidae</taxon>
        <taxon>Trichomonas</taxon>
    </lineage>
</organism>
<accession>A2F159</accession>
<evidence type="ECO:0000313" key="3">
    <source>
        <dbReference type="Proteomes" id="UP000001542"/>
    </source>
</evidence>
<sequence length="173" mass="20007">MIPEEGILEEISDLRQKCSKLNAEINDLKLKHEQKVDKISHLKEMNSKIKGLIAEMDEELKLSKSDDEASLREQINQLEQAIIKTQNEQKHFILETNRLKEVEKLRSASRARQMLYTDMSAQINNNGNIPISSLILLRHDLEKELQELISKDAPTYVINRKKAQIVHLLDVTI</sequence>
<keyword evidence="3" id="KW-1185">Reference proteome</keyword>
<dbReference type="SMR" id="A2F159"/>
<dbReference type="InParanoid" id="A2F159"/>
<name>A2F159_TRIV3</name>
<gene>
    <name evidence="2" type="ORF">TVAG_339780</name>
</gene>
<dbReference type="KEGG" id="tva:4759176"/>
<reference evidence="2" key="2">
    <citation type="journal article" date="2007" name="Science">
        <title>Draft genome sequence of the sexually transmitted pathogen Trichomonas vaginalis.</title>
        <authorList>
            <person name="Carlton J.M."/>
            <person name="Hirt R.P."/>
            <person name="Silva J.C."/>
            <person name="Delcher A.L."/>
            <person name="Schatz M."/>
            <person name="Zhao Q."/>
            <person name="Wortman J.R."/>
            <person name="Bidwell S.L."/>
            <person name="Alsmark U.C.M."/>
            <person name="Besteiro S."/>
            <person name="Sicheritz-Ponten T."/>
            <person name="Noel C.J."/>
            <person name="Dacks J.B."/>
            <person name="Foster P.G."/>
            <person name="Simillion C."/>
            <person name="Van de Peer Y."/>
            <person name="Miranda-Saavedra D."/>
            <person name="Barton G.J."/>
            <person name="Westrop G.D."/>
            <person name="Mueller S."/>
            <person name="Dessi D."/>
            <person name="Fiori P.L."/>
            <person name="Ren Q."/>
            <person name="Paulsen I."/>
            <person name="Zhang H."/>
            <person name="Bastida-Corcuera F.D."/>
            <person name="Simoes-Barbosa A."/>
            <person name="Brown M.T."/>
            <person name="Hayes R.D."/>
            <person name="Mukherjee M."/>
            <person name="Okumura C.Y."/>
            <person name="Schneider R."/>
            <person name="Smith A.J."/>
            <person name="Vanacova S."/>
            <person name="Villalvazo M."/>
            <person name="Haas B.J."/>
            <person name="Pertea M."/>
            <person name="Feldblyum T.V."/>
            <person name="Utterback T.R."/>
            <person name="Shu C.L."/>
            <person name="Osoegawa K."/>
            <person name="de Jong P.J."/>
            <person name="Hrdy I."/>
            <person name="Horvathova L."/>
            <person name="Zubacova Z."/>
            <person name="Dolezal P."/>
            <person name="Malik S.B."/>
            <person name="Logsdon J.M. Jr."/>
            <person name="Henze K."/>
            <person name="Gupta A."/>
            <person name="Wang C.C."/>
            <person name="Dunne R.L."/>
            <person name="Upcroft J.A."/>
            <person name="Upcroft P."/>
            <person name="White O."/>
            <person name="Salzberg S.L."/>
            <person name="Tang P."/>
            <person name="Chiu C.-H."/>
            <person name="Lee Y.-S."/>
            <person name="Embley T.M."/>
            <person name="Coombs G.H."/>
            <person name="Mottram J.C."/>
            <person name="Tachezy J."/>
            <person name="Fraser-Liggett C.M."/>
            <person name="Johnson P.J."/>
        </authorList>
    </citation>
    <scope>NUCLEOTIDE SEQUENCE [LARGE SCALE GENOMIC DNA]</scope>
    <source>
        <strain evidence="2">G3</strain>
    </source>
</reference>
<dbReference type="RefSeq" id="XP_001330203.1">
    <property type="nucleotide sequence ID" value="XM_001330168.1"/>
</dbReference>
<dbReference type="AlphaFoldDB" id="A2F159"/>
<dbReference type="VEuPathDB" id="TrichDB:TVAGG3_0495550"/>
<dbReference type="Proteomes" id="UP000001542">
    <property type="component" value="Unassembled WGS sequence"/>
</dbReference>
<dbReference type="VEuPathDB" id="TrichDB:TVAG_339780"/>
<proteinExistence type="predicted"/>
<protein>
    <submittedName>
        <fullName evidence="2">Uncharacterized protein</fullName>
    </submittedName>
</protein>
<feature type="coiled-coil region" evidence="1">
    <location>
        <begin position="4"/>
        <end position="88"/>
    </location>
</feature>
<reference evidence="2" key="1">
    <citation type="submission" date="2006-10" db="EMBL/GenBank/DDBJ databases">
        <authorList>
            <person name="Amadeo P."/>
            <person name="Zhao Q."/>
            <person name="Wortman J."/>
            <person name="Fraser-Liggett C."/>
            <person name="Carlton J."/>
        </authorList>
    </citation>
    <scope>NUCLEOTIDE SEQUENCE</scope>
    <source>
        <strain evidence="2">G3</strain>
    </source>
</reference>
<evidence type="ECO:0000256" key="1">
    <source>
        <dbReference type="SAM" id="Coils"/>
    </source>
</evidence>
<keyword evidence="1" id="KW-0175">Coiled coil</keyword>
<dbReference type="EMBL" id="DS113570">
    <property type="protein sequence ID" value="EAY01350.1"/>
    <property type="molecule type" value="Genomic_DNA"/>
</dbReference>
<evidence type="ECO:0000313" key="2">
    <source>
        <dbReference type="EMBL" id="EAY01350.1"/>
    </source>
</evidence>